<dbReference type="Pfam" id="PF01370">
    <property type="entry name" value="Epimerase"/>
    <property type="match status" value="2"/>
</dbReference>
<comment type="pathway">
    <text evidence="1">Bacterial outer membrane biogenesis; LPS O-antigen biosynthesis.</text>
</comment>
<evidence type="ECO:0000259" key="5">
    <source>
        <dbReference type="SMART" id="SM00822"/>
    </source>
</evidence>
<dbReference type="AlphaFoldDB" id="A0AAU8I0M7"/>
<dbReference type="PANTHER" id="PTHR43000">
    <property type="entry name" value="DTDP-D-GLUCOSE 4,6-DEHYDRATASE-RELATED"/>
    <property type="match status" value="1"/>
</dbReference>
<evidence type="ECO:0000313" key="7">
    <source>
        <dbReference type="EMBL" id="XCI78916.1"/>
    </source>
</evidence>
<evidence type="ECO:0000256" key="1">
    <source>
        <dbReference type="ARBA" id="ARBA00005125"/>
    </source>
</evidence>
<reference evidence="7" key="3">
    <citation type="submission" date="2023-08" db="EMBL/GenBank/DDBJ databases">
        <title>Complete genome sequence of Xanthomonas indica.</title>
        <authorList>
            <person name="Patil P.B."/>
            <person name="Rana R."/>
        </authorList>
    </citation>
    <scope>NUCLEOTIDE SEQUENCE</scope>
    <source>
        <strain evidence="7">PPL560</strain>
    </source>
</reference>
<gene>
    <name evidence="6" type="ORF">L3V74_09910</name>
    <name evidence="7" type="ORF">Q7W82_11445</name>
</gene>
<comment type="similarity">
    <text evidence="3">Belongs to the NAD(P)-dependent epimerase/dehydratase family.</text>
</comment>
<dbReference type="SUPFAM" id="SSF51735">
    <property type="entry name" value="NAD(P)-binding Rossmann-fold domains"/>
    <property type="match status" value="1"/>
</dbReference>
<proteinExistence type="inferred from homology"/>
<evidence type="ECO:0000256" key="3">
    <source>
        <dbReference type="ARBA" id="ARBA00007637"/>
    </source>
</evidence>
<protein>
    <submittedName>
        <fullName evidence="7">NAD-dependent epimerase/dehydratase family protein</fullName>
    </submittedName>
</protein>
<reference evidence="6" key="2">
    <citation type="submission" date="2022-01" db="EMBL/GenBank/DDBJ databases">
        <authorList>
            <person name="Rana R."/>
            <person name="Patil P.B."/>
        </authorList>
    </citation>
    <scope>NUCLEOTIDE SEQUENCE</scope>
    <source>
        <strain evidence="6">PPL560</strain>
    </source>
</reference>
<evidence type="ECO:0000313" key="6">
    <source>
        <dbReference type="EMBL" id="MCI2261858.1"/>
    </source>
</evidence>
<feature type="region of interest" description="Disordered" evidence="4">
    <location>
        <begin position="169"/>
        <end position="191"/>
    </location>
</feature>
<organism evidence="7">
    <name type="scientific">Xanthomonas indica</name>
    <dbReference type="NCBI Taxonomy" id="2912242"/>
    <lineage>
        <taxon>Bacteria</taxon>
        <taxon>Pseudomonadati</taxon>
        <taxon>Pseudomonadota</taxon>
        <taxon>Gammaproteobacteria</taxon>
        <taxon>Lysobacterales</taxon>
        <taxon>Lysobacteraceae</taxon>
        <taxon>Xanthomonas</taxon>
    </lineage>
</organism>
<keyword evidence="8" id="KW-1185">Reference proteome</keyword>
<sequence>MTVHELRGGTGRPHAGKRVLITGGAGFVGSHLADELLAQGYRVRVLDNLCAQVHGANATRPDYLSAQVELIVGDVCDPATVREALQDVDGVFHLAAAVGVGQSMYQIAHYTHTNNLGTAVLLEALVERPVQRLVVASSMSVYGEGAYVDADGTRVPVRERPLAQLRRAQWEPSVDGRPLQPVPTDEGKPAEPSSVYALSKLDQERLCLIVGQAYAIPTTALRFFNIYGTRQALSNPYTGVLAIFAARLLNRKPPVIFEDGAQRRDFVHVSDVARACRLAYESESAAGLALNIGSGQAISINEVAQRIAAAMGIDDLPPQVSGNYRVGDIRHCFADISLARDRIGYAPQVELQQGLGELVTWLREQTAADGIEAANAELARRGLQG</sequence>
<dbReference type="EMBL" id="JAKJPQ010000007">
    <property type="protein sequence ID" value="MCI2261858.1"/>
    <property type="molecule type" value="Genomic_DNA"/>
</dbReference>
<dbReference type="Gene3D" id="3.40.50.720">
    <property type="entry name" value="NAD(P)-binding Rossmann-like Domain"/>
    <property type="match status" value="1"/>
</dbReference>
<evidence type="ECO:0000256" key="4">
    <source>
        <dbReference type="SAM" id="MobiDB-lite"/>
    </source>
</evidence>
<dbReference type="SMART" id="SM00822">
    <property type="entry name" value="PKS_KR"/>
    <property type="match status" value="1"/>
</dbReference>
<dbReference type="InterPro" id="IPR001509">
    <property type="entry name" value="Epimerase_deHydtase"/>
</dbReference>
<dbReference type="InterPro" id="IPR057326">
    <property type="entry name" value="KR_dom"/>
</dbReference>
<dbReference type="KEGG" id="xin:Q7W82_11445"/>
<accession>A0AAU8I0M7</accession>
<evidence type="ECO:0000313" key="8">
    <source>
        <dbReference type="Proteomes" id="UP001430647"/>
    </source>
</evidence>
<feature type="domain" description="Ketoreductase" evidence="5">
    <location>
        <begin position="17"/>
        <end position="181"/>
    </location>
</feature>
<dbReference type="EMBL" id="CP131914">
    <property type="protein sequence ID" value="XCI78916.1"/>
    <property type="molecule type" value="Genomic_DNA"/>
</dbReference>
<comment type="similarity">
    <text evidence="2">Belongs to the short-chain dehydrogenases/reductases (SDR) family.</text>
</comment>
<dbReference type="InterPro" id="IPR036291">
    <property type="entry name" value="NAD(P)-bd_dom_sf"/>
</dbReference>
<evidence type="ECO:0000256" key="2">
    <source>
        <dbReference type="ARBA" id="ARBA00006484"/>
    </source>
</evidence>
<reference evidence="6 8" key="1">
    <citation type="journal article" date="2022" name="Curr. Microbiol.">
        <title>Xanthomonas indica sp. nov., a Novel Member of Non-Pathogenic Xanthomonas Community from Healthy Rice Seeds.</title>
        <authorList>
            <person name="Rana R."/>
            <person name="Madhavan V.N."/>
            <person name="Saroha T."/>
            <person name="Bansal K."/>
            <person name="Kaur A."/>
            <person name="Sonti R.V."/>
            <person name="Patel H.K."/>
            <person name="Patil P.B."/>
        </authorList>
    </citation>
    <scope>NUCLEOTIDE SEQUENCE [LARGE SCALE GENOMIC DNA]</scope>
    <source>
        <strain evidence="6 8">PPL560</strain>
    </source>
</reference>
<dbReference type="RefSeq" id="WP_242159859.1">
    <property type="nucleotide sequence ID" value="NZ_CP131914.1"/>
</dbReference>
<name>A0AAU8I0M7_9XANT</name>
<dbReference type="PRINTS" id="PR01713">
    <property type="entry name" value="NUCEPIMERASE"/>
</dbReference>
<dbReference type="Proteomes" id="UP001430647">
    <property type="component" value="Unassembled WGS sequence"/>
</dbReference>